<protein>
    <recommendedName>
        <fullName evidence="3">PepSY domain-containing protein</fullName>
    </recommendedName>
</protein>
<feature type="signal peptide" evidence="2">
    <location>
        <begin position="1"/>
        <end position="25"/>
    </location>
</feature>
<reference evidence="4 5" key="1">
    <citation type="submission" date="2015-09" db="EMBL/GenBank/DDBJ databases">
        <authorList>
            <consortium name="Swine Surveillance"/>
        </authorList>
    </citation>
    <scope>NUCLEOTIDE SEQUENCE [LARGE SCALE GENOMIC DNA]</scope>
    <source>
        <strain evidence="4 5">CECT 7648</strain>
    </source>
</reference>
<evidence type="ECO:0000256" key="2">
    <source>
        <dbReference type="SAM" id="SignalP"/>
    </source>
</evidence>
<keyword evidence="2" id="KW-0732">Signal</keyword>
<dbReference type="EMBL" id="CYSE01000006">
    <property type="protein sequence ID" value="CUH80572.1"/>
    <property type="molecule type" value="Genomic_DNA"/>
</dbReference>
<dbReference type="Proteomes" id="UP000054935">
    <property type="component" value="Unassembled WGS sequence"/>
</dbReference>
<evidence type="ECO:0000313" key="5">
    <source>
        <dbReference type="Proteomes" id="UP000054935"/>
    </source>
</evidence>
<evidence type="ECO:0000256" key="1">
    <source>
        <dbReference type="SAM" id="MobiDB-lite"/>
    </source>
</evidence>
<feature type="domain" description="PepSY" evidence="3">
    <location>
        <begin position="10"/>
        <end position="90"/>
    </location>
</feature>
<proteinExistence type="predicted"/>
<dbReference type="RefSeq" id="WP_234988838.1">
    <property type="nucleotide sequence ID" value="NZ_CYSE01000006.1"/>
</dbReference>
<gene>
    <name evidence="4" type="ORF">TRN7648_03034</name>
</gene>
<evidence type="ECO:0000259" key="3">
    <source>
        <dbReference type="Pfam" id="PF13670"/>
    </source>
</evidence>
<dbReference type="AlphaFoldDB" id="A0A0P1GFT0"/>
<feature type="region of interest" description="Disordered" evidence="1">
    <location>
        <begin position="88"/>
        <end position="143"/>
    </location>
</feature>
<keyword evidence="5" id="KW-1185">Reference proteome</keyword>
<dbReference type="STRING" id="441103.TRN7648_03034"/>
<evidence type="ECO:0000313" key="4">
    <source>
        <dbReference type="EMBL" id="CUH80572.1"/>
    </source>
</evidence>
<dbReference type="InterPro" id="IPR025711">
    <property type="entry name" value="PepSY"/>
</dbReference>
<sequence length="143" mass="14942">MTGPMTKTLTALALLAVLPAGALLADDDDCTAARDQWQPMEAAEQMAKDQGWTVRRIKVDDGCYEIDGTDAQGRRIEAKLDPESLALVEMERKGGSSAHDDDHDNDDDGFGYGGGATPAPAGTIAPPQNGLFGDGAAPSVKVN</sequence>
<organism evidence="4 5">
    <name type="scientific">Tropicibacter naphthalenivorans</name>
    <dbReference type="NCBI Taxonomy" id="441103"/>
    <lineage>
        <taxon>Bacteria</taxon>
        <taxon>Pseudomonadati</taxon>
        <taxon>Pseudomonadota</taxon>
        <taxon>Alphaproteobacteria</taxon>
        <taxon>Rhodobacterales</taxon>
        <taxon>Roseobacteraceae</taxon>
        <taxon>Tropicibacter</taxon>
    </lineage>
</organism>
<feature type="compositionally biased region" description="Basic and acidic residues" evidence="1">
    <location>
        <begin position="89"/>
        <end position="102"/>
    </location>
</feature>
<name>A0A0P1GFT0_9RHOB</name>
<feature type="chain" id="PRO_5006063386" description="PepSY domain-containing protein" evidence="2">
    <location>
        <begin position="26"/>
        <end position="143"/>
    </location>
</feature>
<dbReference type="Pfam" id="PF13670">
    <property type="entry name" value="PepSY_2"/>
    <property type="match status" value="1"/>
</dbReference>
<accession>A0A0P1GFT0</accession>